<dbReference type="Proteomes" id="UP000798662">
    <property type="component" value="Chromosome 1"/>
</dbReference>
<evidence type="ECO:0000313" key="2">
    <source>
        <dbReference type="Proteomes" id="UP000798662"/>
    </source>
</evidence>
<comment type="caution">
    <text evidence="1">The sequence shown here is derived from an EMBL/GenBank/DDBJ whole genome shotgun (WGS) entry which is preliminary data.</text>
</comment>
<evidence type="ECO:0000313" key="1">
    <source>
        <dbReference type="EMBL" id="KAK1859672.1"/>
    </source>
</evidence>
<protein>
    <submittedName>
        <fullName evidence="1">Uncharacterized protein</fullName>
    </submittedName>
</protein>
<proteinExistence type="predicted"/>
<dbReference type="EMBL" id="CM020618">
    <property type="protein sequence ID" value="KAK1859672.1"/>
    <property type="molecule type" value="Genomic_DNA"/>
</dbReference>
<organism evidence="1 2">
    <name type="scientific">Pyropia yezoensis</name>
    <name type="common">Susabi-nori</name>
    <name type="synonym">Porphyra yezoensis</name>
    <dbReference type="NCBI Taxonomy" id="2788"/>
    <lineage>
        <taxon>Eukaryota</taxon>
        <taxon>Rhodophyta</taxon>
        <taxon>Bangiophyceae</taxon>
        <taxon>Bangiales</taxon>
        <taxon>Bangiaceae</taxon>
        <taxon>Pyropia</taxon>
    </lineage>
</organism>
<sequence length="438" mass="47100">MDAPPLALPDDIWDAVAGHLPAQDLLSLSRCGRVVRRACLAAVHAAVVVVARGADGARVRVFLNPRSPPPRPVNNFDVPFLLTLDGVAAGAATPAARLSLRLEALSVTGLAVNQPVQALPIIHAMLSNQTCSLRSLRIHFVPEVWIGLDPAAHAAMASYVQLPLPELRHLALCGALGREAARAIAGLSGLTSLELLCSDRAGAVAELALPALPALRHLDLADASVPDGLCEEALVRGRVLQTLAPSRAPADGERLVRMTGLGPALPVNANIFMAEEHCDIRPLCHHQRRDSLRTLSVCLSVEVGSILAAAARSLPGLRELSLYLGDPSSEFCRWPSELCLERLSLQAWEQISTITLLRMVAELGRSHWMRRHLRRLDVTADAPLPLAPFTSLRSLGGLRRLDIVFRSAAAVAADDRQQWEAAVRSTVCGSIQVQWLNF</sequence>
<name>A0ACC3BPD2_PYRYE</name>
<keyword evidence="2" id="KW-1185">Reference proteome</keyword>
<gene>
    <name evidence="1" type="ORF">I4F81_002267</name>
</gene>
<reference evidence="1" key="1">
    <citation type="submission" date="2019-11" db="EMBL/GenBank/DDBJ databases">
        <title>Nori genome reveals adaptations in red seaweeds to the harsh intertidal environment.</title>
        <authorList>
            <person name="Wang D."/>
            <person name="Mao Y."/>
        </authorList>
    </citation>
    <scope>NUCLEOTIDE SEQUENCE</scope>
    <source>
        <tissue evidence="1">Gametophyte</tissue>
    </source>
</reference>
<accession>A0ACC3BPD2</accession>